<dbReference type="AlphaFoldDB" id="C5LVQ1"/>
<organism evidence="2">
    <name type="scientific">Perkinsus marinus (strain ATCC 50983 / TXsc)</name>
    <dbReference type="NCBI Taxonomy" id="423536"/>
    <lineage>
        <taxon>Eukaryota</taxon>
        <taxon>Sar</taxon>
        <taxon>Alveolata</taxon>
        <taxon>Perkinsozoa</taxon>
        <taxon>Perkinsea</taxon>
        <taxon>Perkinsida</taxon>
        <taxon>Perkinsidae</taxon>
        <taxon>Perkinsus</taxon>
    </lineage>
</organism>
<keyword evidence="2" id="KW-1185">Reference proteome</keyword>
<reference evidence="1 2" key="1">
    <citation type="submission" date="2008-07" db="EMBL/GenBank/DDBJ databases">
        <authorList>
            <person name="El-Sayed N."/>
            <person name="Caler E."/>
            <person name="Inman J."/>
            <person name="Amedeo P."/>
            <person name="Hass B."/>
            <person name="Wortman J."/>
        </authorList>
    </citation>
    <scope>NUCLEOTIDE SEQUENCE [LARGE SCALE GENOMIC DNA]</scope>
    <source>
        <strain evidence="2">ATCC 50983 / TXsc</strain>
    </source>
</reference>
<accession>C5LVQ1</accession>
<evidence type="ECO:0000313" key="1">
    <source>
        <dbReference type="EMBL" id="EEQ99174.1"/>
    </source>
</evidence>
<proteinExistence type="predicted"/>
<gene>
    <name evidence="1" type="ORF">Pmar_PMAR018291</name>
</gene>
<evidence type="ECO:0000313" key="2">
    <source>
        <dbReference type="Proteomes" id="UP000007800"/>
    </source>
</evidence>
<dbReference type="RefSeq" id="XP_002766457.1">
    <property type="nucleotide sequence ID" value="XM_002766411.1"/>
</dbReference>
<dbReference type="Proteomes" id="UP000007800">
    <property type="component" value="Unassembled WGS sequence"/>
</dbReference>
<feature type="non-terminal residue" evidence="1">
    <location>
        <position position="54"/>
    </location>
</feature>
<dbReference type="InParanoid" id="C5LVQ1"/>
<protein>
    <submittedName>
        <fullName evidence="1">Uncharacterized protein</fullName>
    </submittedName>
</protein>
<sequence>MSRELNKVFEYLASEPSSLTIQRAHLLVNAQPSCGRLNGYCDLSECPRETSAAT</sequence>
<name>C5LVQ1_PERM5</name>
<dbReference type="GeneID" id="9044848"/>
<dbReference type="EMBL" id="GG685971">
    <property type="protein sequence ID" value="EEQ99174.1"/>
    <property type="molecule type" value="Genomic_DNA"/>
</dbReference>